<comment type="caution">
    <text evidence="3">The sequence shown here is derived from an EMBL/GenBank/DDBJ whole genome shotgun (WGS) entry which is preliminary data.</text>
</comment>
<keyword evidence="1 3" id="KW-0808">Transferase</keyword>
<dbReference type="GO" id="GO:0008168">
    <property type="term" value="F:methyltransferase activity"/>
    <property type="evidence" value="ECO:0007669"/>
    <property type="project" value="UniProtKB-KW"/>
</dbReference>
<dbReference type="Gene3D" id="3.40.50.150">
    <property type="entry name" value="Vaccinia Virus protein VP39"/>
    <property type="match status" value="1"/>
</dbReference>
<name>A0ABV7VAP7_9PROT</name>
<proteinExistence type="predicted"/>
<keyword evidence="4" id="KW-1185">Reference proteome</keyword>
<feature type="domain" description="Methyltransferase" evidence="2">
    <location>
        <begin position="57"/>
        <end position="147"/>
    </location>
</feature>
<dbReference type="InterPro" id="IPR029063">
    <property type="entry name" value="SAM-dependent_MTases_sf"/>
</dbReference>
<sequence>MDNTVASALPGRQSGRYWDAAATTWEDEIFSSFHNDRKGVIAAALRAAADPDATLADFGCGIGIYLPLLGKLFGEVHGFEQSAACVAVARKKTRAQKNVSVHVASRSAPQWRGAFDAVLCANAAIHPRRAVWRGVLQSARDLLRRQGRLILVVPALGSARLLMRAEQLQGAEPSIRVTRDAEGAAQVTIDGVATKHYTGAELKRELAALGFAGIQVRRIEYSWACHGIRRPKALRAARPGALQPWDWLVTARG</sequence>
<dbReference type="PANTHER" id="PTHR43861">
    <property type="entry name" value="TRANS-ACONITATE 2-METHYLTRANSFERASE-RELATED"/>
    <property type="match status" value="1"/>
</dbReference>
<gene>
    <name evidence="3" type="ORF">ACFOOQ_02985</name>
</gene>
<evidence type="ECO:0000259" key="2">
    <source>
        <dbReference type="Pfam" id="PF13649"/>
    </source>
</evidence>
<dbReference type="InterPro" id="IPR041698">
    <property type="entry name" value="Methyltransf_25"/>
</dbReference>
<organism evidence="3 4">
    <name type="scientific">Ferrovibrio xuzhouensis</name>
    <dbReference type="NCBI Taxonomy" id="1576914"/>
    <lineage>
        <taxon>Bacteria</taxon>
        <taxon>Pseudomonadati</taxon>
        <taxon>Pseudomonadota</taxon>
        <taxon>Alphaproteobacteria</taxon>
        <taxon>Rhodospirillales</taxon>
        <taxon>Rhodospirillaceae</taxon>
        <taxon>Ferrovibrio</taxon>
    </lineage>
</organism>
<dbReference type="Proteomes" id="UP001595711">
    <property type="component" value="Unassembled WGS sequence"/>
</dbReference>
<evidence type="ECO:0000313" key="4">
    <source>
        <dbReference type="Proteomes" id="UP001595711"/>
    </source>
</evidence>
<dbReference type="GO" id="GO:0032259">
    <property type="term" value="P:methylation"/>
    <property type="evidence" value="ECO:0007669"/>
    <property type="project" value="UniProtKB-KW"/>
</dbReference>
<evidence type="ECO:0000256" key="1">
    <source>
        <dbReference type="ARBA" id="ARBA00022679"/>
    </source>
</evidence>
<dbReference type="EMBL" id="JBHRYJ010000001">
    <property type="protein sequence ID" value="MFC3674490.1"/>
    <property type="molecule type" value="Genomic_DNA"/>
</dbReference>
<dbReference type="Pfam" id="PF13649">
    <property type="entry name" value="Methyltransf_25"/>
    <property type="match status" value="1"/>
</dbReference>
<dbReference type="CDD" id="cd02440">
    <property type="entry name" value="AdoMet_MTases"/>
    <property type="match status" value="1"/>
</dbReference>
<dbReference type="SUPFAM" id="SSF53335">
    <property type="entry name" value="S-adenosyl-L-methionine-dependent methyltransferases"/>
    <property type="match status" value="1"/>
</dbReference>
<dbReference type="EC" id="2.1.-.-" evidence="3"/>
<evidence type="ECO:0000313" key="3">
    <source>
        <dbReference type="EMBL" id="MFC3674490.1"/>
    </source>
</evidence>
<protein>
    <submittedName>
        <fullName evidence="3">Class I SAM-dependent methyltransferase</fullName>
        <ecNumber evidence="3">2.1.-.-</ecNumber>
    </submittedName>
</protein>
<reference evidence="4" key="1">
    <citation type="journal article" date="2019" name="Int. J. Syst. Evol. Microbiol.">
        <title>The Global Catalogue of Microorganisms (GCM) 10K type strain sequencing project: providing services to taxonomists for standard genome sequencing and annotation.</title>
        <authorList>
            <consortium name="The Broad Institute Genomics Platform"/>
            <consortium name="The Broad Institute Genome Sequencing Center for Infectious Disease"/>
            <person name="Wu L."/>
            <person name="Ma J."/>
        </authorList>
    </citation>
    <scope>NUCLEOTIDE SEQUENCE [LARGE SCALE GENOMIC DNA]</scope>
    <source>
        <strain evidence="4">KCTC 42182</strain>
    </source>
</reference>
<dbReference type="RefSeq" id="WP_379721559.1">
    <property type="nucleotide sequence ID" value="NZ_JBHRYJ010000001.1"/>
</dbReference>
<accession>A0ABV7VAP7</accession>
<keyword evidence="3" id="KW-0489">Methyltransferase</keyword>